<evidence type="ECO:0000256" key="10">
    <source>
        <dbReference type="SAM" id="MobiDB-lite"/>
    </source>
</evidence>
<keyword evidence="5" id="KW-0805">Transcription regulation</keyword>
<dbReference type="GO" id="GO:0017053">
    <property type="term" value="C:transcription repressor complex"/>
    <property type="evidence" value="ECO:0007669"/>
    <property type="project" value="TreeGrafter"/>
</dbReference>
<feature type="repeat" description="TPR" evidence="9">
    <location>
        <begin position="47"/>
        <end position="80"/>
    </location>
</feature>
<keyword evidence="6" id="KW-0804">Transcription</keyword>
<dbReference type="GO" id="GO:0005634">
    <property type="term" value="C:nucleus"/>
    <property type="evidence" value="ECO:0007669"/>
    <property type="project" value="UniProtKB-SubCell"/>
</dbReference>
<feature type="compositionally biased region" description="Pro residues" evidence="10">
    <location>
        <begin position="554"/>
        <end position="577"/>
    </location>
</feature>
<reference evidence="11" key="1">
    <citation type="journal article" date="2023" name="Mol. Phylogenet. Evol.">
        <title>Genome-scale phylogeny and comparative genomics of the fungal order Sordariales.</title>
        <authorList>
            <person name="Hensen N."/>
            <person name="Bonometti L."/>
            <person name="Westerberg I."/>
            <person name="Brannstrom I.O."/>
            <person name="Guillou S."/>
            <person name="Cros-Aarteil S."/>
            <person name="Calhoun S."/>
            <person name="Haridas S."/>
            <person name="Kuo A."/>
            <person name="Mondo S."/>
            <person name="Pangilinan J."/>
            <person name="Riley R."/>
            <person name="LaButti K."/>
            <person name="Andreopoulos B."/>
            <person name="Lipzen A."/>
            <person name="Chen C."/>
            <person name="Yan M."/>
            <person name="Daum C."/>
            <person name="Ng V."/>
            <person name="Clum A."/>
            <person name="Steindorff A."/>
            <person name="Ohm R.A."/>
            <person name="Martin F."/>
            <person name="Silar P."/>
            <person name="Natvig D.O."/>
            <person name="Lalanne C."/>
            <person name="Gautier V."/>
            <person name="Ament-Velasquez S.L."/>
            <person name="Kruys A."/>
            <person name="Hutchinson M.I."/>
            <person name="Powell A.J."/>
            <person name="Barry K."/>
            <person name="Miller A.N."/>
            <person name="Grigoriev I.V."/>
            <person name="Debuchy R."/>
            <person name="Gladieux P."/>
            <person name="Hiltunen Thoren M."/>
            <person name="Johannesson H."/>
        </authorList>
    </citation>
    <scope>NUCLEOTIDE SEQUENCE</scope>
    <source>
        <strain evidence="11">PSN309</strain>
    </source>
</reference>
<dbReference type="EMBL" id="MU864368">
    <property type="protein sequence ID" value="KAK4190184.1"/>
    <property type="molecule type" value="Genomic_DNA"/>
</dbReference>
<dbReference type="PROSITE" id="PS50005">
    <property type="entry name" value="TPR"/>
    <property type="match status" value="6"/>
</dbReference>
<comment type="subcellular location">
    <subcellularLocation>
        <location evidence="1">Nucleus</location>
    </subcellularLocation>
</comment>
<dbReference type="PANTHER" id="PTHR14017">
    <property type="entry name" value="LYSINE-SPECIFIC DEMETHYLASE"/>
    <property type="match status" value="1"/>
</dbReference>
<feature type="compositionally biased region" description="Basic and acidic residues" evidence="10">
    <location>
        <begin position="687"/>
        <end position="711"/>
    </location>
</feature>
<dbReference type="InterPro" id="IPR019734">
    <property type="entry name" value="TPR_rpt"/>
</dbReference>
<dbReference type="PANTHER" id="PTHR14017:SF1">
    <property type="entry name" value="LD02225P"/>
    <property type="match status" value="1"/>
</dbReference>
<feature type="repeat" description="TPR" evidence="9">
    <location>
        <begin position="225"/>
        <end position="258"/>
    </location>
</feature>
<keyword evidence="12" id="KW-1185">Reference proteome</keyword>
<feature type="compositionally biased region" description="Polar residues" evidence="10">
    <location>
        <begin position="879"/>
        <end position="892"/>
    </location>
</feature>
<dbReference type="Gene3D" id="1.25.40.10">
    <property type="entry name" value="Tetratricopeptide repeat domain"/>
    <property type="match status" value="3"/>
</dbReference>
<name>A0AAN6WXT2_9PEZI</name>
<feature type="repeat" description="TPR" evidence="9">
    <location>
        <begin position="297"/>
        <end position="330"/>
    </location>
</feature>
<sequence length="903" mass="101280">MANHHPSPPMQMQLHHGPAGPVGPPGPPPANLPRQAASLAQLTQQNEAVWIQIGRLAELLGNADEAMESYERALRANPDSIQAMNAISVVLRAREDFPKAAEYLNAILKLDGRNGEAWGSLGHCYLMMDDLQQAYQAYQNALMHLQEPKEPRLWYGIGILYDRYGSLEHAEEAFSHVMAMQPNFEKAHEIYFRLGIIYKGQHKYGQSLECFKYIVNSPPPPLTEEDIWFQIGHVHEQQKDFDNAKAAYHRVLDRDPNHAKVLQQLGWLHHTQSQSFASQDRAIEYLEKSVAADNQDAQSWYLLGRCYMQQQKYPKAYEAYQQAVYRDGRNPTFWCSIGVLYYQINQYRDALDAYSRAIRLNPFISEVWYDLGTLYESCNNQITDALDAYQRAAELDPNNPHIKSRLQLLRSGQANGAPPGQAPVPTDVHPQAYQAAGAVGPPGPMWAGSAPQQQQQQQQQPPQPPPQLLNGNAPGQGPNGWGGRVAEINPPPQPPNPYASERGETFRGPPMQPMQQRPPSPRQEQQMRPYPEPNRGPEPHRRGPSPPSQAHYGAPPPPPPPQQPQQPPQVTQPPPRVRNPNYVGHTPSMIQPNSAPPNGAPNPLMPYRTNSPRNDGRPPMHDNRMPSPKSAYPQHQPPQYPPHPEQAAPNDRDSNHHPPQPGMPSDAAHHREQHDPRPPSVGPKRRREWEDDHDSKKPSTEEARARLDDMRHRRPSTPPRLDPPYRRNSSEAHRFEDRRMEDPRRIEEQRRVEEMRRAEEQRHGNEGYHPSEAAHHPQSHSVPAHLPPMQQGPSPMQNIMHDGPKPGPGPGGSGPVPKEYSAPEERRLDHPPAPHPAVANEPERASRPMDVDDNYDDPMDEDQKPPIGPASASGPSSATTEMKNGTPTSASINGIMGPKTESN</sequence>
<dbReference type="GO" id="GO:0031490">
    <property type="term" value="F:chromatin DNA binding"/>
    <property type="evidence" value="ECO:0007669"/>
    <property type="project" value="TreeGrafter"/>
</dbReference>
<accession>A0AAN6WXT2</accession>
<evidence type="ECO:0000256" key="9">
    <source>
        <dbReference type="PROSITE-ProRule" id="PRU00339"/>
    </source>
</evidence>
<dbReference type="InterPro" id="IPR051630">
    <property type="entry name" value="Corepressor-Demethylase"/>
</dbReference>
<feature type="compositionally biased region" description="Low complexity" evidence="10">
    <location>
        <begin position="451"/>
        <end position="460"/>
    </location>
</feature>
<feature type="compositionally biased region" description="Basic and acidic residues" evidence="10">
    <location>
        <begin position="614"/>
        <end position="624"/>
    </location>
</feature>
<reference evidence="11" key="2">
    <citation type="submission" date="2023-05" db="EMBL/GenBank/DDBJ databases">
        <authorList>
            <consortium name="Lawrence Berkeley National Laboratory"/>
            <person name="Steindorff A."/>
            <person name="Hensen N."/>
            <person name="Bonometti L."/>
            <person name="Westerberg I."/>
            <person name="Brannstrom I.O."/>
            <person name="Guillou S."/>
            <person name="Cros-Aarteil S."/>
            <person name="Calhoun S."/>
            <person name="Haridas S."/>
            <person name="Kuo A."/>
            <person name="Mondo S."/>
            <person name="Pangilinan J."/>
            <person name="Riley R."/>
            <person name="Labutti K."/>
            <person name="Andreopoulos B."/>
            <person name="Lipzen A."/>
            <person name="Chen C."/>
            <person name="Yanf M."/>
            <person name="Daum C."/>
            <person name="Ng V."/>
            <person name="Clum A."/>
            <person name="Ohm R."/>
            <person name="Martin F."/>
            <person name="Silar P."/>
            <person name="Natvig D."/>
            <person name="Lalanne C."/>
            <person name="Gautier V."/>
            <person name="Ament-Velasquez S.L."/>
            <person name="Kruys A."/>
            <person name="Hutchinson M.I."/>
            <person name="Powell A.J."/>
            <person name="Barry K."/>
            <person name="Miller A.N."/>
            <person name="Grigoriev I.V."/>
            <person name="Debuchy R."/>
            <person name="Gladieux P."/>
            <person name="Thoren M.H."/>
            <person name="Johannesson H."/>
        </authorList>
    </citation>
    <scope>NUCLEOTIDE SEQUENCE</scope>
    <source>
        <strain evidence="11">PSN309</strain>
    </source>
</reference>
<feature type="compositionally biased region" description="Acidic residues" evidence="10">
    <location>
        <begin position="851"/>
        <end position="860"/>
    </location>
</feature>
<evidence type="ECO:0008006" key="13">
    <source>
        <dbReference type="Google" id="ProtNLM"/>
    </source>
</evidence>
<dbReference type="FunFam" id="1.25.40.10:FF:000078">
    <property type="entry name" value="Transcriptional corepressor Cyc8"/>
    <property type="match status" value="1"/>
</dbReference>
<evidence type="ECO:0000256" key="3">
    <source>
        <dbReference type="ARBA" id="ARBA00022737"/>
    </source>
</evidence>
<dbReference type="Pfam" id="PF13432">
    <property type="entry name" value="TPR_16"/>
    <property type="match status" value="1"/>
</dbReference>
<dbReference type="GO" id="GO:0000122">
    <property type="term" value="P:negative regulation of transcription by RNA polymerase II"/>
    <property type="evidence" value="ECO:0007669"/>
    <property type="project" value="TreeGrafter"/>
</dbReference>
<feature type="compositionally biased region" description="Basic and acidic residues" evidence="10">
    <location>
        <begin position="821"/>
        <end position="832"/>
    </location>
</feature>
<dbReference type="Pfam" id="PF13181">
    <property type="entry name" value="TPR_8"/>
    <property type="match status" value="1"/>
</dbReference>
<evidence type="ECO:0000256" key="6">
    <source>
        <dbReference type="ARBA" id="ARBA00023163"/>
    </source>
</evidence>
<organism evidence="11 12">
    <name type="scientific">Podospora australis</name>
    <dbReference type="NCBI Taxonomy" id="1536484"/>
    <lineage>
        <taxon>Eukaryota</taxon>
        <taxon>Fungi</taxon>
        <taxon>Dikarya</taxon>
        <taxon>Ascomycota</taxon>
        <taxon>Pezizomycotina</taxon>
        <taxon>Sordariomycetes</taxon>
        <taxon>Sordariomycetidae</taxon>
        <taxon>Sordariales</taxon>
        <taxon>Podosporaceae</taxon>
        <taxon>Podospora</taxon>
    </lineage>
</organism>
<evidence type="ECO:0000256" key="2">
    <source>
        <dbReference type="ARBA" id="ARBA00022491"/>
    </source>
</evidence>
<feature type="compositionally biased region" description="Basic and acidic residues" evidence="10">
    <location>
        <begin position="841"/>
        <end position="850"/>
    </location>
</feature>
<feature type="compositionally biased region" description="Pro residues" evidence="10">
    <location>
        <begin position="510"/>
        <end position="521"/>
    </location>
</feature>
<feature type="repeat" description="TPR" evidence="9">
    <location>
        <begin position="331"/>
        <end position="364"/>
    </location>
</feature>
<comment type="similarity">
    <text evidence="8">Belongs to the CYC8/SSN6 family.</text>
</comment>
<dbReference type="Pfam" id="PF12895">
    <property type="entry name" value="ANAPC3"/>
    <property type="match status" value="1"/>
</dbReference>
<feature type="compositionally biased region" description="Basic and acidic residues" evidence="10">
    <location>
        <begin position="667"/>
        <end position="677"/>
    </location>
</feature>
<dbReference type="SUPFAM" id="SSF48452">
    <property type="entry name" value="TPR-like"/>
    <property type="match status" value="1"/>
</dbReference>
<feature type="compositionally biased region" description="Basic and acidic residues" evidence="10">
    <location>
        <begin position="723"/>
        <end position="766"/>
    </location>
</feature>
<dbReference type="SMART" id="SM00028">
    <property type="entry name" value="TPR"/>
    <property type="match status" value="10"/>
</dbReference>
<dbReference type="PROSITE" id="PS50293">
    <property type="entry name" value="TPR_REGION"/>
    <property type="match status" value="3"/>
</dbReference>
<comment type="caution">
    <text evidence="11">The sequence shown here is derived from an EMBL/GenBank/DDBJ whole genome shotgun (WGS) entry which is preliminary data.</text>
</comment>
<proteinExistence type="inferred from homology"/>
<keyword evidence="3" id="KW-0677">Repeat</keyword>
<feature type="region of interest" description="Disordered" evidence="10">
    <location>
        <begin position="434"/>
        <end position="903"/>
    </location>
</feature>
<keyword evidence="2" id="KW-0678">Repressor</keyword>
<dbReference type="AlphaFoldDB" id="A0AAN6WXT2"/>
<evidence type="ECO:0000313" key="12">
    <source>
        <dbReference type="Proteomes" id="UP001302126"/>
    </source>
</evidence>
<feature type="compositionally biased region" description="Low complexity" evidence="10">
    <location>
        <begin position="869"/>
        <end position="878"/>
    </location>
</feature>
<evidence type="ECO:0000256" key="8">
    <source>
        <dbReference type="ARBA" id="ARBA00061082"/>
    </source>
</evidence>
<evidence type="ECO:0000256" key="1">
    <source>
        <dbReference type="ARBA" id="ARBA00004123"/>
    </source>
</evidence>
<keyword evidence="4 9" id="KW-0802">TPR repeat</keyword>
<feature type="repeat" description="TPR" evidence="9">
    <location>
        <begin position="151"/>
        <end position="184"/>
    </location>
</feature>
<dbReference type="Proteomes" id="UP001302126">
    <property type="component" value="Unassembled WGS sequence"/>
</dbReference>
<feature type="compositionally biased region" description="Pro residues" evidence="10">
    <location>
        <begin position="21"/>
        <end position="31"/>
    </location>
</feature>
<feature type="repeat" description="TPR" evidence="9">
    <location>
        <begin position="115"/>
        <end position="148"/>
    </location>
</feature>
<evidence type="ECO:0000256" key="7">
    <source>
        <dbReference type="ARBA" id="ARBA00023242"/>
    </source>
</evidence>
<dbReference type="FunFam" id="1.25.40.10:FF:000403">
    <property type="entry name" value="General transcriptional repressor, putative"/>
    <property type="match status" value="1"/>
</dbReference>
<protein>
    <recommendedName>
        <fullName evidence="13">General transcriptional corepressor</fullName>
    </recommendedName>
</protein>
<gene>
    <name evidence="11" type="ORF">QBC35DRAFT_94925</name>
</gene>
<feature type="compositionally biased region" description="Pro residues" evidence="10">
    <location>
        <begin position="594"/>
        <end position="604"/>
    </location>
</feature>
<evidence type="ECO:0000313" key="11">
    <source>
        <dbReference type="EMBL" id="KAK4190184.1"/>
    </source>
</evidence>
<evidence type="ECO:0000256" key="4">
    <source>
        <dbReference type="ARBA" id="ARBA00022803"/>
    </source>
</evidence>
<keyword evidence="7" id="KW-0539">Nucleus</keyword>
<dbReference type="InterPro" id="IPR011990">
    <property type="entry name" value="TPR-like_helical_dom_sf"/>
</dbReference>
<evidence type="ECO:0000256" key="5">
    <source>
        <dbReference type="ARBA" id="ARBA00023015"/>
    </source>
</evidence>
<feature type="compositionally biased region" description="Pro residues" evidence="10">
    <location>
        <begin position="635"/>
        <end position="644"/>
    </location>
</feature>
<dbReference type="Pfam" id="PF00515">
    <property type="entry name" value="TPR_1"/>
    <property type="match status" value="1"/>
</dbReference>
<feature type="region of interest" description="Disordered" evidence="10">
    <location>
        <begin position="1"/>
        <end position="33"/>
    </location>
</feature>
<dbReference type="GO" id="GO:0000978">
    <property type="term" value="F:RNA polymerase II cis-regulatory region sequence-specific DNA binding"/>
    <property type="evidence" value="ECO:0007669"/>
    <property type="project" value="TreeGrafter"/>
</dbReference>